<feature type="compositionally biased region" description="Pro residues" evidence="1">
    <location>
        <begin position="345"/>
        <end position="357"/>
    </location>
</feature>
<evidence type="ECO:0000313" key="3">
    <source>
        <dbReference type="Proteomes" id="UP000827721"/>
    </source>
</evidence>
<dbReference type="PANTHER" id="PTHR34222">
    <property type="entry name" value="GAG_PRE-INTEGRS DOMAIN-CONTAINING PROTEIN"/>
    <property type="match status" value="1"/>
</dbReference>
<protein>
    <recommendedName>
        <fullName evidence="4">CCHC-type domain-containing protein</fullName>
    </recommendedName>
</protein>
<dbReference type="SUPFAM" id="SSF57756">
    <property type="entry name" value="Retrovirus zinc finger-like domains"/>
    <property type="match status" value="1"/>
</dbReference>
<accession>A0ABQ8IHF8</accession>
<proteinExistence type="predicted"/>
<comment type="caution">
    <text evidence="2">The sequence shown here is derived from an EMBL/GenBank/DDBJ whole genome shotgun (WGS) entry which is preliminary data.</text>
</comment>
<dbReference type="PANTHER" id="PTHR34222:SF99">
    <property type="entry name" value="PROTEIN, PUTATIVE-RELATED"/>
    <property type="match status" value="1"/>
</dbReference>
<keyword evidence="3" id="KW-1185">Reference proteome</keyword>
<feature type="compositionally biased region" description="Low complexity" evidence="1">
    <location>
        <begin position="388"/>
        <end position="401"/>
    </location>
</feature>
<feature type="compositionally biased region" description="Polar residues" evidence="1">
    <location>
        <begin position="204"/>
        <end position="213"/>
    </location>
</feature>
<reference evidence="2 3" key="1">
    <citation type="submission" date="2021-02" db="EMBL/GenBank/DDBJ databases">
        <title>Plant Genome Project.</title>
        <authorList>
            <person name="Zhang R.-G."/>
        </authorList>
    </citation>
    <scope>NUCLEOTIDE SEQUENCE [LARGE SCALE GENOMIC DNA]</scope>
    <source>
        <tissue evidence="2">Leaves</tissue>
    </source>
</reference>
<organism evidence="2 3">
    <name type="scientific">Xanthoceras sorbifolium</name>
    <dbReference type="NCBI Taxonomy" id="99658"/>
    <lineage>
        <taxon>Eukaryota</taxon>
        <taxon>Viridiplantae</taxon>
        <taxon>Streptophyta</taxon>
        <taxon>Embryophyta</taxon>
        <taxon>Tracheophyta</taxon>
        <taxon>Spermatophyta</taxon>
        <taxon>Magnoliopsida</taxon>
        <taxon>eudicotyledons</taxon>
        <taxon>Gunneridae</taxon>
        <taxon>Pentapetalae</taxon>
        <taxon>rosids</taxon>
        <taxon>malvids</taxon>
        <taxon>Sapindales</taxon>
        <taxon>Sapindaceae</taxon>
        <taxon>Xanthoceroideae</taxon>
        <taxon>Xanthoceras</taxon>
    </lineage>
</organism>
<name>A0ABQ8IHF8_9ROSI</name>
<feature type="region of interest" description="Disordered" evidence="1">
    <location>
        <begin position="180"/>
        <end position="242"/>
    </location>
</feature>
<feature type="region of interest" description="Disordered" evidence="1">
    <location>
        <begin position="321"/>
        <end position="428"/>
    </location>
</feature>
<sequence>MDGLLSTVDAFEIKEAGPLILAWAKIDHIGYVLQAFEAASLIYFLEILHSDLLKESYGPVASYRRVLRTFISAFIAAYEIILHRDIAYLRQEQLSVSGYYTKLKGLWDELASYNDTVHGTQQDQQKLMQFLMGLNDSYSAVRGQILLMNPLPSIRQAYSSVSQEEKQRLLSSTSAVTDSTSSAAMAVRGNNSGSKSTPVRFEQFDSSYGSQDFRSQEKSTEKFSGGRQDRRRAGSGRGRPNCSHCGELGHWIQTCYELHGYPVGHPKAKHNSGPKRFNKPAVNHVSETTSKVDGNHLVGISEAQLQQLLSLLDTKIEGSSTQANVVTKPAPTAPSLSPPSSSNPHPTPATSPPPTSPSPRLTVSPLSESSDQGDISSLPIPPSPSSPSPDSALLPDQSLSSHVSSPADEPDPVPLRRSSRQSGPPVKLSDYVCSHVSLDQSLSFLPGKLPVL</sequence>
<dbReference type="InterPro" id="IPR036875">
    <property type="entry name" value="Znf_CCHC_sf"/>
</dbReference>
<dbReference type="EMBL" id="JAFEMO010000002">
    <property type="protein sequence ID" value="KAH7575864.1"/>
    <property type="molecule type" value="Genomic_DNA"/>
</dbReference>
<feature type="compositionally biased region" description="Low complexity" evidence="1">
    <location>
        <begin position="329"/>
        <end position="344"/>
    </location>
</feature>
<gene>
    <name evidence="2" type="ORF">JRO89_XS02G0233900</name>
</gene>
<evidence type="ECO:0008006" key="4">
    <source>
        <dbReference type="Google" id="ProtNLM"/>
    </source>
</evidence>
<feature type="compositionally biased region" description="Low complexity" evidence="1">
    <location>
        <begin position="358"/>
        <end position="367"/>
    </location>
</feature>
<evidence type="ECO:0000313" key="2">
    <source>
        <dbReference type="EMBL" id="KAH7575864.1"/>
    </source>
</evidence>
<dbReference type="Proteomes" id="UP000827721">
    <property type="component" value="Unassembled WGS sequence"/>
</dbReference>
<evidence type="ECO:0000256" key="1">
    <source>
        <dbReference type="SAM" id="MobiDB-lite"/>
    </source>
</evidence>